<dbReference type="InterPro" id="IPR032675">
    <property type="entry name" value="LRR_dom_sf"/>
</dbReference>
<evidence type="ECO:0000256" key="2">
    <source>
        <dbReference type="SAM" id="MobiDB-lite"/>
    </source>
</evidence>
<feature type="domain" description="NB-ARC" evidence="3">
    <location>
        <begin position="113"/>
        <end position="272"/>
    </location>
</feature>
<sequence>MASGKLLIFLAFQVGGQLLFFLCSFHKTTTRAAARKPSVKIFRLTKITKITMAHKMKKMKGELKNITDQYQNYGFKQGSISSEQQVPDKRETSSKEEEEFIIGRTEEKQTFISSCLSENINKKIVILPIYGIGGIGKTMFAKMVFNDTQLKDYSQVWIYVSQTFDFNKIGNSIISELSKEESKLTTRQMIHTSLGKPLADKMILIVLDDLWEIDQFELDKLKTMLNVGNARKVIVIVTTRDKEIAYNICTIEPYKLPPLTDDMCWTIIKQKVDFEARPNNDQLELVGRDIALKCRGVALAAQALGYMLRSMTFDEWVSTVGVHYEDVTLLTMHDLLHDLARYVMVDEILDTSKQGNTGESRCRFVLLNGCTESLRSFTHSPTKIRALRYLESDKNVLCGTSSAKYLRFLVRGKTGFHNDMFSSAKYLHLLDLSECFIQKLPHSIGQLKQLRYLSAPGVQDRKILSSITKLSKLIYLNLRGSVISVLQESVREMEGVSETLGNLTQLRSLNLSNCINIGEVPEDLGSLTDLRYLNLSCSSFLTKMPYTGVLGTLTKLEYLNLSSLSSDIKRLPDAMGSFIELKYLNLSGCKSIKEIPKSIGKLRKLVHLDLSMCYNAIGIPEVLCSLTKLQYLDLSWCLIELRYGGPPKMMDKLMELRYLNLSGCFDRISRNNRDRISRNNRIRRAGPETPTMAQFPTLSTRSLPL</sequence>
<dbReference type="PRINTS" id="PR00364">
    <property type="entry name" value="DISEASERSIST"/>
</dbReference>
<dbReference type="InterPro" id="IPR002182">
    <property type="entry name" value="NB-ARC"/>
</dbReference>
<protein>
    <submittedName>
        <fullName evidence="5">NBS-LRR disease resistance protein</fullName>
    </submittedName>
</protein>
<dbReference type="Pfam" id="PF23598">
    <property type="entry name" value="LRR_14"/>
    <property type="match status" value="2"/>
</dbReference>
<reference evidence="5" key="2">
    <citation type="journal article" date="2010" name="Plant J.">
        <title>Spatio-temporal patterns of genome evolution in allotetraploid species of the genus Oryza.</title>
        <authorList>
            <person name="Ammiraju J.S."/>
            <person name="Fan C."/>
            <person name="Yu Y."/>
            <person name="Song X."/>
            <person name="Cranston K.A."/>
            <person name="Pontaroli A.C."/>
            <person name="Lu F."/>
            <person name="Sanyal A."/>
            <person name="Jiang N."/>
            <person name="Rambo T."/>
            <person name="Currie J."/>
            <person name="Collura K."/>
            <person name="Talag J."/>
            <person name="Bennetzen J.L."/>
            <person name="Chen M."/>
            <person name="Jackson S."/>
            <person name="Wing R.A."/>
        </authorList>
    </citation>
    <scope>NUCLEOTIDE SEQUENCE</scope>
</reference>
<reference evidence="5" key="1">
    <citation type="submission" date="2009-05" db="EMBL/GenBank/DDBJ databases">
        <authorList>
            <person name="Ammiraju J.S.S."/>
            <person name="Lu F."/>
            <person name="Sanyal A."/>
            <person name="Song X."/>
            <person name="Jiang N."/>
            <person name="Pontaroli A.C."/>
            <person name="Rambo T."/>
            <person name="Currie J."/>
            <person name="Kollura K."/>
            <person name="Talag J."/>
            <person name="Fan C."/>
            <person name="Goicoechea J.L."/>
            <person name="Zuccolo A."/>
            <person name="Bennetzen J.L."/>
            <person name="Chen M."/>
            <person name="Jackson S."/>
            <person name="Wing R.A."/>
        </authorList>
    </citation>
    <scope>NUCLEOTIDE SEQUENCE</scope>
</reference>
<dbReference type="Pfam" id="PF00931">
    <property type="entry name" value="NB-ARC"/>
    <property type="match status" value="1"/>
</dbReference>
<dbReference type="SUPFAM" id="SSF52058">
    <property type="entry name" value="L domain-like"/>
    <property type="match status" value="1"/>
</dbReference>
<dbReference type="PANTHER" id="PTHR36766:SF73">
    <property type="entry name" value="NB-ARC DOMAIN-CONTAINING PROTEIN"/>
    <property type="match status" value="1"/>
</dbReference>
<feature type="domain" description="Disease resistance R13L4/SHOC-2-like LRR" evidence="4">
    <location>
        <begin position="549"/>
        <end position="661"/>
    </location>
</feature>
<dbReference type="Gene3D" id="3.80.10.10">
    <property type="entry name" value="Ribonuclease Inhibitor"/>
    <property type="match status" value="2"/>
</dbReference>
<dbReference type="InterPro" id="IPR055414">
    <property type="entry name" value="LRR_R13L4/SHOC2-like"/>
</dbReference>
<feature type="region of interest" description="Disordered" evidence="2">
    <location>
        <begin position="676"/>
        <end position="705"/>
    </location>
</feature>
<dbReference type="PANTHER" id="PTHR36766">
    <property type="entry name" value="PLANT BROAD-SPECTRUM MILDEW RESISTANCE PROTEIN RPW8"/>
    <property type="match status" value="1"/>
</dbReference>
<feature type="compositionally biased region" description="Basic and acidic residues" evidence="2">
    <location>
        <begin position="86"/>
        <end position="95"/>
    </location>
</feature>
<evidence type="ECO:0000259" key="3">
    <source>
        <dbReference type="Pfam" id="PF00931"/>
    </source>
</evidence>
<gene>
    <name evidence="5" type="ORF">OM_Ba158E13_111D20.1</name>
</gene>
<dbReference type="InterPro" id="IPR027417">
    <property type="entry name" value="P-loop_NTPase"/>
</dbReference>
<dbReference type="Gene3D" id="3.40.50.300">
    <property type="entry name" value="P-loop containing nucleotide triphosphate hydrolases"/>
    <property type="match status" value="1"/>
</dbReference>
<proteinExistence type="predicted"/>
<evidence type="ECO:0000259" key="4">
    <source>
        <dbReference type="Pfam" id="PF23598"/>
    </source>
</evidence>
<accession>E0CW79</accession>
<feature type="compositionally biased region" description="Polar residues" evidence="2">
    <location>
        <begin position="691"/>
        <end position="705"/>
    </location>
</feature>
<keyword evidence="1" id="KW-0677">Repeat</keyword>
<dbReference type="EMBL" id="GQ203299">
    <property type="protein sequence ID" value="ACS49613.1"/>
    <property type="molecule type" value="Genomic_DNA"/>
</dbReference>
<name>E0CW79_ORYMI</name>
<feature type="domain" description="Disease resistance R13L4/SHOC-2-like LRR" evidence="4">
    <location>
        <begin position="384"/>
        <end position="539"/>
    </location>
</feature>
<evidence type="ECO:0000313" key="5">
    <source>
        <dbReference type="EMBL" id="ACS49613.1"/>
    </source>
</evidence>
<dbReference type="SUPFAM" id="SSF52540">
    <property type="entry name" value="P-loop containing nucleoside triphosphate hydrolases"/>
    <property type="match status" value="1"/>
</dbReference>
<dbReference type="AlphaFoldDB" id="E0CW79"/>
<organism evidence="5">
    <name type="scientific">Oryza minuta</name>
    <dbReference type="NCBI Taxonomy" id="63629"/>
    <lineage>
        <taxon>Eukaryota</taxon>
        <taxon>Viridiplantae</taxon>
        <taxon>Streptophyta</taxon>
        <taxon>Embryophyta</taxon>
        <taxon>Tracheophyta</taxon>
        <taxon>Spermatophyta</taxon>
        <taxon>Magnoliopsida</taxon>
        <taxon>Liliopsida</taxon>
        <taxon>Poales</taxon>
        <taxon>Poaceae</taxon>
        <taxon>BOP clade</taxon>
        <taxon>Oryzoideae</taxon>
        <taxon>Oryzeae</taxon>
        <taxon>Oryzinae</taxon>
        <taxon>Oryza</taxon>
    </lineage>
</organism>
<dbReference type="GO" id="GO:0006952">
    <property type="term" value="P:defense response"/>
    <property type="evidence" value="ECO:0007669"/>
    <property type="project" value="UniProtKB-KW"/>
</dbReference>
<dbReference type="GO" id="GO:0043531">
    <property type="term" value="F:ADP binding"/>
    <property type="evidence" value="ECO:0007669"/>
    <property type="project" value="InterPro"/>
</dbReference>
<feature type="region of interest" description="Disordered" evidence="2">
    <location>
        <begin position="80"/>
        <end position="99"/>
    </location>
</feature>
<evidence type="ECO:0000256" key="1">
    <source>
        <dbReference type="ARBA" id="ARBA00022737"/>
    </source>
</evidence>